<dbReference type="AlphaFoldDB" id="A0A023FBP1"/>
<protein>
    <submittedName>
        <fullName evidence="1">Putative secreted protein</fullName>
    </submittedName>
</protein>
<sequence>MLLVSAFVWFVICWQELFSLKLCFGVVFGCKALCLKWHLWLNLEFLSNVLHLPVVQKCTLVACVHYLRFCIFAHLTDTLCK</sequence>
<name>A0A023FBP1_AMBCJ</name>
<organism evidence="1">
    <name type="scientific">Amblyomma cajennense</name>
    <name type="common">Cayenne tick</name>
    <name type="synonym">Acarus cajennensis</name>
    <dbReference type="NCBI Taxonomy" id="34607"/>
    <lineage>
        <taxon>Eukaryota</taxon>
        <taxon>Metazoa</taxon>
        <taxon>Ecdysozoa</taxon>
        <taxon>Arthropoda</taxon>
        <taxon>Chelicerata</taxon>
        <taxon>Arachnida</taxon>
        <taxon>Acari</taxon>
        <taxon>Parasitiformes</taxon>
        <taxon>Ixodida</taxon>
        <taxon>Ixodoidea</taxon>
        <taxon>Ixodidae</taxon>
        <taxon>Amblyomminae</taxon>
        <taxon>Amblyomma</taxon>
    </lineage>
</organism>
<accession>A0A023FBP1</accession>
<evidence type="ECO:0000313" key="1">
    <source>
        <dbReference type="EMBL" id="JAC18790.1"/>
    </source>
</evidence>
<dbReference type="EMBL" id="GBBK01005692">
    <property type="protein sequence ID" value="JAC18790.1"/>
    <property type="molecule type" value="mRNA"/>
</dbReference>
<proteinExistence type="evidence at transcript level"/>
<reference evidence="1" key="1">
    <citation type="submission" date="2014-03" db="EMBL/GenBank/DDBJ databases">
        <title>The sialotranscriptome of Amblyomma triste, Amblyomma parvum and Amblyomma cajennense ticks, uncovered by 454-based RNA-seq.</title>
        <authorList>
            <person name="Garcia G.R."/>
            <person name="Gardinassi L.G."/>
            <person name="Ribeiro J.M."/>
            <person name="Anatriello E."/>
            <person name="Ferreira B.R."/>
            <person name="Moreira H.N."/>
            <person name="Mafra C."/>
            <person name="Olegario M.M."/>
            <person name="Szabo P.J."/>
            <person name="Miranda-Santos I.K."/>
            <person name="Maruyama S.R."/>
        </authorList>
    </citation>
    <scope>NUCLEOTIDE SEQUENCE</scope>
    <source>
        <strain evidence="1">Uberlandia</strain>
        <tissue evidence="1">Salivary glands</tissue>
    </source>
</reference>